<reference evidence="2" key="1">
    <citation type="submission" date="2018-03" db="EMBL/GenBank/DDBJ databases">
        <authorList>
            <person name="Guldener U."/>
        </authorList>
    </citation>
    <scope>NUCLEOTIDE SEQUENCE</scope>
</reference>
<evidence type="ECO:0000313" key="2">
    <source>
        <dbReference type="EMBL" id="SPO06589.1"/>
    </source>
</evidence>
<keyword evidence="3" id="KW-1185">Reference proteome</keyword>
<name>A0AAE8N700_9PEZI</name>
<proteinExistence type="predicted"/>
<dbReference type="EMBL" id="ONZQ02000016">
    <property type="protein sequence ID" value="SPO06589.1"/>
    <property type="molecule type" value="Genomic_DNA"/>
</dbReference>
<protein>
    <submittedName>
        <fullName evidence="2">Uncharacterized protein</fullName>
    </submittedName>
</protein>
<sequence>MDGLAPNDPNSLETGSKLHMNISDQHREGPADEQAVHPAGGGSSIEPIVIPGAEDMTEEEIEAMREFFERAGSDNTSLKDWERAFFLGREDVYGLAVALPGLLTQDQQNWIIGRPPPSIVREAIRAEFGVDSVADVFKRVHEDIESLDEGQFKLIMVAGVHLSCERRQVRRQRTYQRILEYQAMSPEEMEADRRDKEERRKVWMAGAAAREEREAEWRRWDEASSRLSDYQIAEMRRLRELGPEAVQQSFLESLAVVEGGIEAGEDSEMKSE</sequence>
<gene>
    <name evidence="2" type="ORF">DNG_09279</name>
</gene>
<feature type="region of interest" description="Disordered" evidence="1">
    <location>
        <begin position="21"/>
        <end position="48"/>
    </location>
</feature>
<evidence type="ECO:0000313" key="3">
    <source>
        <dbReference type="Proteomes" id="UP001187682"/>
    </source>
</evidence>
<accession>A0AAE8N700</accession>
<evidence type="ECO:0000256" key="1">
    <source>
        <dbReference type="SAM" id="MobiDB-lite"/>
    </source>
</evidence>
<dbReference type="AlphaFoldDB" id="A0AAE8N700"/>
<dbReference type="Proteomes" id="UP001187682">
    <property type="component" value="Unassembled WGS sequence"/>
</dbReference>
<organism evidence="2 3">
    <name type="scientific">Cephalotrichum gorgonifer</name>
    <dbReference type="NCBI Taxonomy" id="2041049"/>
    <lineage>
        <taxon>Eukaryota</taxon>
        <taxon>Fungi</taxon>
        <taxon>Dikarya</taxon>
        <taxon>Ascomycota</taxon>
        <taxon>Pezizomycotina</taxon>
        <taxon>Sordariomycetes</taxon>
        <taxon>Hypocreomycetidae</taxon>
        <taxon>Microascales</taxon>
        <taxon>Microascaceae</taxon>
        <taxon>Cephalotrichum</taxon>
    </lineage>
</organism>
<comment type="caution">
    <text evidence="2">The sequence shown here is derived from an EMBL/GenBank/DDBJ whole genome shotgun (WGS) entry which is preliminary data.</text>
</comment>